<dbReference type="OrthoDB" id="9808624at2"/>
<accession>A0A5J6PWS6</accession>
<dbReference type="Pfam" id="PF13643">
    <property type="entry name" value="DUF4145"/>
    <property type="match status" value="1"/>
</dbReference>
<name>A0A5J6PWS6_9NEIS</name>
<evidence type="ECO:0000313" key="2">
    <source>
        <dbReference type="EMBL" id="QEY25190.1"/>
    </source>
</evidence>
<evidence type="ECO:0000313" key="3">
    <source>
        <dbReference type="Proteomes" id="UP000325713"/>
    </source>
</evidence>
<reference evidence="2 3" key="1">
    <citation type="submission" date="2018-08" db="EMBL/GenBank/DDBJ databases">
        <title>Neisseria zalophi ATCC BAA-2455 complete genome.</title>
        <authorList>
            <person name="Veseli I.A."/>
            <person name="Buttler R."/>
            <person name="Mascarenhas dos Santos A.C."/>
            <person name="Pombert J.-F."/>
        </authorList>
    </citation>
    <scope>NUCLEOTIDE SEQUENCE [LARGE SCALE GENOMIC DNA]</scope>
    <source>
        <strain evidence="2 3">ATCC BAA-2455</strain>
    </source>
</reference>
<sequence>MQNYISPEFDKRAFHCPHCGVYSHMDWNFLQLEYEENSVISYKAALCDHCRKFNFWKVLDITPEFLSYEQRRQITPETVAKMVYPDIGLCPLPEPDMPDDVKQDYEEAAGIFAKSPRGAAALLRLGFQKLCIHLGASGDNINKDIKKLASQGILSHKVTQMADIVRITGNNAVHPGQLADEDFDKIAEKLFYLINWIVKECITKPKELEEIYNMMPEGARKAVEKRDNS</sequence>
<dbReference type="RefSeq" id="WP_151049236.1">
    <property type="nucleotide sequence ID" value="NZ_CP031700.1"/>
</dbReference>
<organism evidence="2 3">
    <name type="scientific">Neisseria zalophi</name>
    <dbReference type="NCBI Taxonomy" id="640030"/>
    <lineage>
        <taxon>Bacteria</taxon>
        <taxon>Pseudomonadati</taxon>
        <taxon>Pseudomonadota</taxon>
        <taxon>Betaproteobacteria</taxon>
        <taxon>Neisseriales</taxon>
        <taxon>Neisseriaceae</taxon>
        <taxon>Neisseria</taxon>
    </lineage>
</organism>
<dbReference type="EMBL" id="CP031700">
    <property type="protein sequence ID" value="QEY25190.1"/>
    <property type="molecule type" value="Genomic_DNA"/>
</dbReference>
<evidence type="ECO:0000259" key="1">
    <source>
        <dbReference type="Pfam" id="PF13643"/>
    </source>
</evidence>
<feature type="domain" description="DUF4145" evidence="1">
    <location>
        <begin position="106"/>
        <end position="185"/>
    </location>
</feature>
<gene>
    <name evidence="2" type="ORF">D0T92_00595</name>
</gene>
<dbReference type="AlphaFoldDB" id="A0A5J6PWS6"/>
<proteinExistence type="predicted"/>
<dbReference type="InterPro" id="IPR025285">
    <property type="entry name" value="DUF4145"/>
</dbReference>
<keyword evidence="3" id="KW-1185">Reference proteome</keyword>
<protein>
    <submittedName>
        <fullName evidence="2">DUF4145 domain-containing protein</fullName>
    </submittedName>
</protein>
<dbReference type="Proteomes" id="UP000325713">
    <property type="component" value="Chromosome"/>
</dbReference>
<dbReference type="KEGG" id="nzl:D0T92_00595"/>